<dbReference type="Pfam" id="PF05365">
    <property type="entry name" value="UCR_UQCRX_QCR9"/>
    <property type="match status" value="1"/>
</dbReference>
<keyword evidence="3 11" id="KW-0813">Transport</keyword>
<keyword evidence="10" id="KW-0472">Membrane</keyword>
<dbReference type="STRING" id="45351.A7RM48"/>
<evidence type="ECO:0000256" key="1">
    <source>
        <dbReference type="ARBA" id="ARBA00004434"/>
    </source>
</evidence>
<reference evidence="12 13" key="1">
    <citation type="journal article" date="2007" name="Science">
        <title>Sea anemone genome reveals ancestral eumetazoan gene repertoire and genomic organization.</title>
        <authorList>
            <person name="Putnam N.H."/>
            <person name="Srivastava M."/>
            <person name="Hellsten U."/>
            <person name="Dirks B."/>
            <person name="Chapman J."/>
            <person name="Salamov A."/>
            <person name="Terry A."/>
            <person name="Shapiro H."/>
            <person name="Lindquist E."/>
            <person name="Kapitonov V.V."/>
            <person name="Jurka J."/>
            <person name="Genikhovich G."/>
            <person name="Grigoriev I.V."/>
            <person name="Lucas S.M."/>
            <person name="Steele R.E."/>
            <person name="Finnerty J.R."/>
            <person name="Technau U."/>
            <person name="Martindale M.Q."/>
            <person name="Rokhsar D.S."/>
        </authorList>
    </citation>
    <scope>NUCLEOTIDE SEQUENCE [LARGE SCALE GENOMIC DNA]</scope>
    <source>
        <strain evidence="13">CH2 X CH6</strain>
    </source>
</reference>
<dbReference type="SUPFAM" id="SSF81514">
    <property type="entry name" value="Subunit X (non-heme 7 kDa protein) of cytochrome bc1 complex (Ubiquinol-cytochrome c reductase)"/>
    <property type="match status" value="1"/>
</dbReference>
<comment type="function">
    <text evidence="11">Component of the ubiquinol-cytochrome c oxidoreductase, a multisubunit transmembrane complex that is part of the mitochondrial electron transport chain which drives oxidative phosphorylation. The complex plays an important role in the uptake of multiple carbon sources present in different host niches.</text>
</comment>
<dbReference type="InParanoid" id="A7RM48"/>
<gene>
    <name evidence="12" type="ORF">NEMVEDRAFT_v1g239291</name>
</gene>
<organism evidence="12 13">
    <name type="scientific">Nematostella vectensis</name>
    <name type="common">Starlet sea anemone</name>
    <dbReference type="NCBI Taxonomy" id="45351"/>
    <lineage>
        <taxon>Eukaryota</taxon>
        <taxon>Metazoa</taxon>
        <taxon>Cnidaria</taxon>
        <taxon>Anthozoa</taxon>
        <taxon>Hexacorallia</taxon>
        <taxon>Actiniaria</taxon>
        <taxon>Edwardsiidae</taxon>
        <taxon>Nematostella</taxon>
    </lineage>
</organism>
<dbReference type="PANTHER" id="PTHR12980">
    <property type="entry name" value="UBIQUINOL-CYTOCHROME C REDUCTASE COMPLEX, SUBUNIT X"/>
    <property type="match status" value="1"/>
</dbReference>
<dbReference type="FunCoup" id="A7RM48">
    <property type="interactions" value="611"/>
</dbReference>
<evidence type="ECO:0000256" key="3">
    <source>
        <dbReference type="ARBA" id="ARBA00022448"/>
    </source>
</evidence>
<keyword evidence="9 11" id="KW-0496">Mitochondrion</keyword>
<dbReference type="InterPro" id="IPR036656">
    <property type="entry name" value="QCR9_sf"/>
</dbReference>
<comment type="similarity">
    <text evidence="2 11">Belongs to the UQCR10/QCR9 family.</text>
</comment>
<sequence length="61" mass="7227">MGLMKQAYNSLFRRSSTFLFTIVVGAVLFERAFDEGLDRVWEKRNEGKLWKHVKAKYVTEE</sequence>
<dbReference type="AlphaFoldDB" id="A7RM48"/>
<keyword evidence="7 11" id="KW-0249">Electron transport</keyword>
<name>A7RM48_NEMVE</name>
<keyword evidence="4 11" id="KW-0679">Respiratory chain</keyword>
<dbReference type="PhylomeDB" id="A7RM48"/>
<evidence type="ECO:0000256" key="4">
    <source>
        <dbReference type="ARBA" id="ARBA00022660"/>
    </source>
</evidence>
<dbReference type="EMBL" id="DS469519">
    <property type="protein sequence ID" value="EDO47439.1"/>
    <property type="molecule type" value="Genomic_DNA"/>
</dbReference>
<protein>
    <recommendedName>
        <fullName evidence="11">Complex III subunit 9</fullName>
    </recommendedName>
</protein>
<dbReference type="GO" id="GO:0005743">
    <property type="term" value="C:mitochondrial inner membrane"/>
    <property type="evidence" value="ECO:0007669"/>
    <property type="project" value="UniProtKB-SubCell"/>
</dbReference>
<keyword evidence="13" id="KW-1185">Reference proteome</keyword>
<dbReference type="GO" id="GO:0045275">
    <property type="term" value="C:respiratory chain complex III"/>
    <property type="evidence" value="ECO:0000318"/>
    <property type="project" value="GO_Central"/>
</dbReference>
<dbReference type="PANTHER" id="PTHR12980:SF0">
    <property type="entry name" value="CYTOCHROME B-C1 COMPLEX SUBUNIT 9"/>
    <property type="match status" value="1"/>
</dbReference>
<comment type="subunit">
    <text evidence="11">Component of the ubiquinol-cytochrome c oxidoreductase (cytochrome b-c1 complex, complex III, CIII), a multisubunit enzyme composed of 3 respiratory subunits cytochrome b, cytochrome c1 and Rieske protein, 2 core protein subunits, and additional low-molecular weight protein subunits.</text>
</comment>
<dbReference type="OMA" id="HINEGLW"/>
<dbReference type="eggNOG" id="KOG3494">
    <property type="taxonomic scope" value="Eukaryota"/>
</dbReference>
<evidence type="ECO:0000313" key="12">
    <source>
        <dbReference type="EMBL" id="EDO47439.1"/>
    </source>
</evidence>
<comment type="subcellular location">
    <subcellularLocation>
        <location evidence="1 11">Mitochondrion inner membrane</location>
        <topology evidence="1 11">Single-pass membrane protein</topology>
    </subcellularLocation>
</comment>
<evidence type="ECO:0000256" key="5">
    <source>
        <dbReference type="ARBA" id="ARBA00022692"/>
    </source>
</evidence>
<evidence type="ECO:0000256" key="11">
    <source>
        <dbReference type="RuleBase" id="RU368056"/>
    </source>
</evidence>
<dbReference type="Proteomes" id="UP000001593">
    <property type="component" value="Unassembled WGS sequence"/>
</dbReference>
<dbReference type="FunFam" id="1.20.5.260:FF:000001">
    <property type="entry name" value="Cytochrome b-c1 complex subunit 9"/>
    <property type="match status" value="1"/>
</dbReference>
<accession>A7RM48</accession>
<keyword evidence="6 11" id="KW-0999">Mitochondrion inner membrane</keyword>
<keyword evidence="8" id="KW-1133">Transmembrane helix</keyword>
<dbReference type="InterPro" id="IPR008027">
    <property type="entry name" value="QCR9"/>
</dbReference>
<dbReference type="GO" id="GO:0006122">
    <property type="term" value="P:mitochondrial electron transport, ubiquinol to cytochrome c"/>
    <property type="evidence" value="ECO:0000318"/>
    <property type="project" value="GO_Central"/>
</dbReference>
<evidence type="ECO:0000256" key="2">
    <source>
        <dbReference type="ARBA" id="ARBA00007856"/>
    </source>
</evidence>
<evidence type="ECO:0000256" key="7">
    <source>
        <dbReference type="ARBA" id="ARBA00022982"/>
    </source>
</evidence>
<evidence type="ECO:0000313" key="13">
    <source>
        <dbReference type="Proteomes" id="UP000001593"/>
    </source>
</evidence>
<evidence type="ECO:0000256" key="10">
    <source>
        <dbReference type="ARBA" id="ARBA00023136"/>
    </source>
</evidence>
<evidence type="ECO:0000256" key="8">
    <source>
        <dbReference type="ARBA" id="ARBA00022989"/>
    </source>
</evidence>
<keyword evidence="5" id="KW-0812">Transmembrane</keyword>
<evidence type="ECO:0000256" key="9">
    <source>
        <dbReference type="ARBA" id="ARBA00023128"/>
    </source>
</evidence>
<dbReference type="Gene3D" id="1.20.5.260">
    <property type="entry name" value="Cytochrome b-c1 complex subunit 9"/>
    <property type="match status" value="1"/>
</dbReference>
<proteinExistence type="inferred from homology"/>
<dbReference type="HOGENOM" id="CLU_171977_2_0_1"/>
<evidence type="ECO:0000256" key="6">
    <source>
        <dbReference type="ARBA" id="ARBA00022792"/>
    </source>
</evidence>